<dbReference type="OrthoDB" id="4521223at2759"/>
<protein>
    <submittedName>
        <fullName evidence="6">Uncharacterized protein</fullName>
    </submittedName>
</protein>
<reference evidence="6 7" key="1">
    <citation type="submission" date="2016-03" db="EMBL/GenBank/DDBJ databases">
        <authorList>
            <person name="Ploux O."/>
        </authorList>
    </citation>
    <scope>NUCLEOTIDE SEQUENCE [LARGE SCALE GENOMIC DNA]</scope>
    <source>
        <strain evidence="6 7">UAMH 11012</strain>
    </source>
</reference>
<keyword evidence="4 5" id="KW-0472">Membrane</keyword>
<feature type="transmembrane region" description="Helical" evidence="5">
    <location>
        <begin position="50"/>
        <end position="70"/>
    </location>
</feature>
<sequence>MQEGDSFLVMERWAYGYLPSEAANTTFYVIFALAFLAHVMFGVLFSEYRIWGFSVALGFGTLLELIGYGGRVGMHGIPSSNWAYASLHLPRHVTDAQSFGINIVRLTGAPAFIAAGIYLTLEHFAIILGQKYSRIAPRWYTRIFTGCDVISIVIKTYSVFLALQTVSRIMQNEVGFIVLDGGSYIVACVALIIWHPADMILKSREIAAFEAREPTVLRNVIRVRASIGREAGRRAMGEEPMFMEQRVIEDGVEGGNVNVSGTEKRDQPVLIEDEVIVGGAESGNVKIGAGKCWWERKSRPANVYGGGDNVGGADQV</sequence>
<evidence type="ECO:0000256" key="3">
    <source>
        <dbReference type="ARBA" id="ARBA00022989"/>
    </source>
</evidence>
<evidence type="ECO:0000313" key="7">
    <source>
        <dbReference type="Proteomes" id="UP000184330"/>
    </source>
</evidence>
<accession>A0A1L7WIQ2</accession>
<evidence type="ECO:0000256" key="2">
    <source>
        <dbReference type="ARBA" id="ARBA00022692"/>
    </source>
</evidence>
<dbReference type="GO" id="GO:0005886">
    <property type="term" value="C:plasma membrane"/>
    <property type="evidence" value="ECO:0007669"/>
    <property type="project" value="TreeGrafter"/>
</dbReference>
<evidence type="ECO:0000256" key="1">
    <source>
        <dbReference type="ARBA" id="ARBA00004141"/>
    </source>
</evidence>
<dbReference type="GO" id="GO:0000324">
    <property type="term" value="C:fungal-type vacuole"/>
    <property type="evidence" value="ECO:0007669"/>
    <property type="project" value="TreeGrafter"/>
</dbReference>
<dbReference type="PANTHER" id="PTHR31465">
    <property type="entry name" value="PROTEIN RTA1-RELATED"/>
    <property type="match status" value="1"/>
</dbReference>
<organism evidence="6 7">
    <name type="scientific">Phialocephala subalpina</name>
    <dbReference type="NCBI Taxonomy" id="576137"/>
    <lineage>
        <taxon>Eukaryota</taxon>
        <taxon>Fungi</taxon>
        <taxon>Dikarya</taxon>
        <taxon>Ascomycota</taxon>
        <taxon>Pezizomycotina</taxon>
        <taxon>Leotiomycetes</taxon>
        <taxon>Helotiales</taxon>
        <taxon>Mollisiaceae</taxon>
        <taxon>Phialocephala</taxon>
        <taxon>Phialocephala fortinii species complex</taxon>
    </lineage>
</organism>
<evidence type="ECO:0000256" key="4">
    <source>
        <dbReference type="ARBA" id="ARBA00023136"/>
    </source>
</evidence>
<feature type="transmembrane region" description="Helical" evidence="5">
    <location>
        <begin position="109"/>
        <end position="128"/>
    </location>
</feature>
<dbReference type="Proteomes" id="UP000184330">
    <property type="component" value="Unassembled WGS sequence"/>
</dbReference>
<dbReference type="EMBL" id="FJOG01000003">
    <property type="protein sequence ID" value="CZR52645.1"/>
    <property type="molecule type" value="Genomic_DNA"/>
</dbReference>
<dbReference type="PANTHER" id="PTHR31465:SF9">
    <property type="entry name" value="SPHINGOID LONG-CHAIN BASE TRANSPORTER RSB1"/>
    <property type="match status" value="1"/>
</dbReference>
<feature type="transmembrane region" description="Helical" evidence="5">
    <location>
        <begin position="25"/>
        <end position="45"/>
    </location>
</feature>
<keyword evidence="3 5" id="KW-1133">Transmembrane helix</keyword>
<keyword evidence="2 5" id="KW-0812">Transmembrane</keyword>
<keyword evidence="7" id="KW-1185">Reference proteome</keyword>
<dbReference type="InterPro" id="IPR007568">
    <property type="entry name" value="RTA1"/>
</dbReference>
<name>A0A1L7WIQ2_9HELO</name>
<proteinExistence type="predicted"/>
<evidence type="ECO:0000313" key="6">
    <source>
        <dbReference type="EMBL" id="CZR52645.1"/>
    </source>
</evidence>
<dbReference type="Pfam" id="PF04479">
    <property type="entry name" value="RTA1"/>
    <property type="match status" value="1"/>
</dbReference>
<feature type="transmembrane region" description="Helical" evidence="5">
    <location>
        <begin position="174"/>
        <end position="194"/>
    </location>
</feature>
<comment type="subcellular location">
    <subcellularLocation>
        <location evidence="1">Membrane</location>
        <topology evidence="1">Multi-pass membrane protein</topology>
    </subcellularLocation>
</comment>
<evidence type="ECO:0000256" key="5">
    <source>
        <dbReference type="SAM" id="Phobius"/>
    </source>
</evidence>
<dbReference type="AlphaFoldDB" id="A0A1L7WIQ2"/>
<gene>
    <name evidence="6" type="ORF">PAC_02522</name>
</gene>